<keyword evidence="2" id="KW-1185">Reference proteome</keyword>
<dbReference type="AlphaFoldDB" id="A0A840WRP1"/>
<comment type="caution">
    <text evidence="1">The sequence shown here is derived from an EMBL/GenBank/DDBJ whole genome shotgun (WGS) entry which is preliminary data.</text>
</comment>
<name>A0A840WRP1_9ACTN</name>
<dbReference type="Proteomes" id="UP000579647">
    <property type="component" value="Unassembled WGS sequence"/>
</dbReference>
<reference evidence="1 2" key="1">
    <citation type="submission" date="2020-08" db="EMBL/GenBank/DDBJ databases">
        <title>Sequencing the genomes of 1000 actinobacteria strains.</title>
        <authorList>
            <person name="Klenk H.-P."/>
        </authorList>
    </citation>
    <scope>NUCLEOTIDE SEQUENCE [LARGE SCALE GENOMIC DNA]</scope>
    <source>
        <strain evidence="1 2">DSM 44598</strain>
    </source>
</reference>
<dbReference type="SUPFAM" id="SSF56112">
    <property type="entry name" value="Protein kinase-like (PK-like)"/>
    <property type="match status" value="1"/>
</dbReference>
<evidence type="ECO:0000313" key="1">
    <source>
        <dbReference type="EMBL" id="MBB5494227.1"/>
    </source>
</evidence>
<organism evidence="1 2">
    <name type="scientific">Nocardiopsis metallicus</name>
    <dbReference type="NCBI Taxonomy" id="179819"/>
    <lineage>
        <taxon>Bacteria</taxon>
        <taxon>Bacillati</taxon>
        <taxon>Actinomycetota</taxon>
        <taxon>Actinomycetes</taxon>
        <taxon>Streptosporangiales</taxon>
        <taxon>Nocardiopsidaceae</taxon>
        <taxon>Nocardiopsis</taxon>
    </lineage>
</organism>
<accession>A0A840WRP1</accession>
<evidence type="ECO:0008006" key="3">
    <source>
        <dbReference type="Google" id="ProtNLM"/>
    </source>
</evidence>
<proteinExistence type="predicted"/>
<dbReference type="RefSeq" id="WP_184367378.1">
    <property type="nucleotide sequence ID" value="NZ_BAAAKM010000112.1"/>
</dbReference>
<dbReference type="EMBL" id="JACHDO010000001">
    <property type="protein sequence ID" value="MBB5494227.1"/>
    <property type="molecule type" value="Genomic_DNA"/>
</dbReference>
<protein>
    <recommendedName>
        <fullName evidence="3">Aminoglycoside phosphotransferase</fullName>
    </recommendedName>
</protein>
<gene>
    <name evidence="1" type="ORF">HNR07_005364</name>
</gene>
<sequence>MHTQDIDRLRQEVTSAAGVDSTSAEVLHSWALSHVERLHTPDGGTVIFKYASEPFTHEDQALIAARQAGVDVPWVLTSTRSGTTLGMLLEDLGQPCRQASDDDGVAAARQLHSAAVPDFLSPGDTDWLASLPGRALRTLTVLHENNRWADTADLKTALRLLEKAAPARAQGAALAPFGWVHSEFHPTSLLISPGRVYMYDLARAFHGPGLLDLASWHGTIDPADPDRTRALLERYVQAAGPEETLADRGGLSAQDWALGWHRVWIVEWYLAQAALWIAHEPDDHMYARVVGTHIEEAVRLLNV</sequence>
<evidence type="ECO:0000313" key="2">
    <source>
        <dbReference type="Proteomes" id="UP000579647"/>
    </source>
</evidence>
<dbReference type="InterPro" id="IPR011009">
    <property type="entry name" value="Kinase-like_dom_sf"/>
</dbReference>